<dbReference type="Gene3D" id="1.20.1500.10">
    <property type="entry name" value="YheA/YmcA-like"/>
    <property type="match status" value="1"/>
</dbReference>
<keyword evidence="1" id="KW-0175">Coiled coil</keyword>
<dbReference type="PANTHER" id="PTHR38448">
    <property type="entry name" value="REGULATORY PROTEIN YLBF-RELATED"/>
    <property type="match status" value="1"/>
</dbReference>
<dbReference type="AlphaFoldDB" id="A0A511UVC3"/>
<dbReference type="OrthoDB" id="2167788at2"/>
<keyword evidence="3" id="KW-1185">Reference proteome</keyword>
<evidence type="ECO:0000313" key="3">
    <source>
        <dbReference type="Proteomes" id="UP000321491"/>
    </source>
</evidence>
<dbReference type="SUPFAM" id="SSF158622">
    <property type="entry name" value="YheA/YmcA-like"/>
    <property type="match status" value="1"/>
</dbReference>
<dbReference type="PIRSF" id="PIRSF021287">
    <property type="entry name" value="Biofilm_formation_YmcA"/>
    <property type="match status" value="1"/>
</dbReference>
<feature type="coiled-coil region" evidence="1">
    <location>
        <begin position="35"/>
        <end position="88"/>
    </location>
</feature>
<evidence type="ECO:0008006" key="4">
    <source>
        <dbReference type="Google" id="ProtNLM"/>
    </source>
</evidence>
<reference evidence="2 3" key="1">
    <citation type="submission" date="2019-07" db="EMBL/GenBank/DDBJ databases">
        <title>Whole genome shotgun sequence of Cerasibacillus quisquiliarum NBRC 102429.</title>
        <authorList>
            <person name="Hosoyama A."/>
            <person name="Uohara A."/>
            <person name="Ohji S."/>
            <person name="Ichikawa N."/>
        </authorList>
    </citation>
    <scope>NUCLEOTIDE SEQUENCE [LARGE SCALE GENOMIC DNA]</scope>
    <source>
        <strain evidence="2 3">NBRC 102429</strain>
    </source>
</reference>
<dbReference type="RefSeq" id="WP_146935824.1">
    <property type="nucleotide sequence ID" value="NZ_BJXW01000008.1"/>
</dbReference>
<organism evidence="2 3">
    <name type="scientific">Cerasibacillus quisquiliarum</name>
    <dbReference type="NCBI Taxonomy" id="227865"/>
    <lineage>
        <taxon>Bacteria</taxon>
        <taxon>Bacillati</taxon>
        <taxon>Bacillota</taxon>
        <taxon>Bacilli</taxon>
        <taxon>Bacillales</taxon>
        <taxon>Bacillaceae</taxon>
        <taxon>Cerasibacillus</taxon>
    </lineage>
</organism>
<dbReference type="InterPro" id="IPR052767">
    <property type="entry name" value="Bact_com_dev_regulator"/>
</dbReference>
<name>A0A511UVC3_9BACI</name>
<dbReference type="Proteomes" id="UP000321491">
    <property type="component" value="Unassembled WGS sequence"/>
</dbReference>
<proteinExistence type="predicted"/>
<dbReference type="EMBL" id="BJXW01000008">
    <property type="protein sequence ID" value="GEN30504.1"/>
    <property type="molecule type" value="Genomic_DNA"/>
</dbReference>
<dbReference type="Pfam" id="PF06133">
    <property type="entry name" value="Com_YlbF"/>
    <property type="match status" value="1"/>
</dbReference>
<evidence type="ECO:0000313" key="2">
    <source>
        <dbReference type="EMBL" id="GEN30504.1"/>
    </source>
</evidence>
<dbReference type="InterPro" id="IPR016783">
    <property type="entry name" value="Biofilm_formation_YmcA"/>
</dbReference>
<dbReference type="InterPro" id="IPR023378">
    <property type="entry name" value="YheA/YmcA-like_dom_sf"/>
</dbReference>
<accession>A0A511UVC3</accession>
<protein>
    <recommendedName>
        <fullName evidence="4">Master regulator for biofilm formation</fullName>
    </recommendedName>
</protein>
<sequence length="146" mass="16396">MSQYTRKQVLDQAKKLANMIANTEEIERFKAVEAKINENEKVQSLMTKIKALQKQAVNLQAYGKEEALKRVEEQLERLQDELDRIPIVEEFKETQIIVNDILQLISGTIARSVTKEVIESTGGDVLAGETGSKLKNRDETSCGCGN</sequence>
<evidence type="ECO:0000256" key="1">
    <source>
        <dbReference type="SAM" id="Coils"/>
    </source>
</evidence>
<gene>
    <name evidence="2" type="primary">ymcA</name>
    <name evidence="2" type="ORF">CQU01_07420</name>
</gene>
<comment type="caution">
    <text evidence="2">The sequence shown here is derived from an EMBL/GenBank/DDBJ whole genome shotgun (WGS) entry which is preliminary data.</text>
</comment>
<dbReference type="InterPro" id="IPR010368">
    <property type="entry name" value="Com_YlbF"/>
</dbReference>
<dbReference type="PANTHER" id="PTHR38448:SF1">
    <property type="entry name" value="YLBF FAMILY REGULATOR"/>
    <property type="match status" value="1"/>
</dbReference>